<evidence type="ECO:0000313" key="6">
    <source>
        <dbReference type="Proteomes" id="UP001521222"/>
    </source>
</evidence>
<feature type="signal peptide" evidence="3">
    <location>
        <begin position="1"/>
        <end position="19"/>
    </location>
</feature>
<protein>
    <recommendedName>
        <fullName evidence="3">Peptide hydrolase</fullName>
        <ecNumber evidence="3">3.4.-.-</ecNumber>
    </recommendedName>
</protein>
<dbReference type="InterPro" id="IPR040234">
    <property type="entry name" value="QC/QCL"/>
</dbReference>
<dbReference type="CDD" id="cd03880">
    <property type="entry name" value="M28_QC_like"/>
    <property type="match status" value="1"/>
</dbReference>
<dbReference type="Pfam" id="PF04389">
    <property type="entry name" value="Peptidase_M28"/>
    <property type="match status" value="1"/>
</dbReference>
<dbReference type="PANTHER" id="PTHR12283:SF6">
    <property type="entry name" value="GLUTAMINYL-PEPTIDE CYCLOTRANSFERASE-RELATED"/>
    <property type="match status" value="1"/>
</dbReference>
<organism evidence="5 6">
    <name type="scientific">Nothophoma quercina</name>
    <dbReference type="NCBI Taxonomy" id="749835"/>
    <lineage>
        <taxon>Eukaryota</taxon>
        <taxon>Fungi</taxon>
        <taxon>Dikarya</taxon>
        <taxon>Ascomycota</taxon>
        <taxon>Pezizomycotina</taxon>
        <taxon>Dothideomycetes</taxon>
        <taxon>Pleosporomycetidae</taxon>
        <taxon>Pleosporales</taxon>
        <taxon>Pleosporineae</taxon>
        <taxon>Didymellaceae</taxon>
        <taxon>Nothophoma</taxon>
    </lineage>
</organism>
<dbReference type="InterPro" id="IPR007484">
    <property type="entry name" value="Peptidase_M28"/>
</dbReference>
<dbReference type="EC" id="3.4.-.-" evidence="3"/>
<keyword evidence="6" id="KW-1185">Reference proteome</keyword>
<evidence type="ECO:0000259" key="4">
    <source>
        <dbReference type="Pfam" id="PF04389"/>
    </source>
</evidence>
<feature type="domain" description="Peptidase M28" evidence="4">
    <location>
        <begin position="101"/>
        <end position="359"/>
    </location>
</feature>
<keyword evidence="1" id="KW-0808">Transferase</keyword>
<keyword evidence="3" id="KW-0645">Protease</keyword>
<dbReference type="InterPro" id="IPR037457">
    <property type="entry name" value="M28_QC"/>
</dbReference>
<dbReference type="Proteomes" id="UP001521222">
    <property type="component" value="Unassembled WGS sequence"/>
</dbReference>
<feature type="chain" id="PRO_5045011366" description="Peptide hydrolase" evidence="3">
    <location>
        <begin position="20"/>
        <end position="386"/>
    </location>
</feature>
<evidence type="ECO:0000256" key="2">
    <source>
        <dbReference type="ARBA" id="ARBA00023315"/>
    </source>
</evidence>
<proteinExistence type="inferred from homology"/>
<sequence length="386" mass="43104">MLFAAALLSFLSFLSLSCAYKELGDETLKSLPSADKDFDIKTGSLLAPILRPRVSGTEGNAAVRQHFIDFFKTHLPEWRIELHNSTSTTPTSNGKEIPFVNLIATRDPPGTSEGDVSRLALVAHYDSKLTPKYFIGATDSAAPCAMLLHAARTLDAALTKKWASGAGDDLDVEHKGVQILLLDGEEAFHSWTDTDSLYGARALAEDWEAAFHPAASTYRTPLDSMELFVLLDLLGSAGPRVPSYFKTTHWAYKHMASVEDRLRKLKLMRSSPNHPDRMAKRQNKKPRAEPHFLHEENKAEDSFMGGFVQDDHVPFMARGVEILHIIPSPFPRVWHEITDDGEHLDTDTVEDWAKIVTAFAAEWMELEGFFGSKAERRDLVVEKSEL</sequence>
<dbReference type="PANTHER" id="PTHR12283">
    <property type="entry name" value="GLUTAMINYL-PEPTIDE CYCLOTRANSFERASE"/>
    <property type="match status" value="1"/>
</dbReference>
<comment type="caution">
    <text evidence="5">The sequence shown here is derived from an EMBL/GenBank/DDBJ whole genome shotgun (WGS) entry which is preliminary data.</text>
</comment>
<keyword evidence="2" id="KW-0012">Acyltransferase</keyword>
<evidence type="ECO:0000256" key="3">
    <source>
        <dbReference type="RuleBase" id="RU361240"/>
    </source>
</evidence>
<keyword evidence="3" id="KW-0479">Metal-binding</keyword>
<keyword evidence="3" id="KW-0378">Hydrolase</keyword>
<accession>A0ABR3QN67</accession>
<dbReference type="SUPFAM" id="SSF53187">
    <property type="entry name" value="Zn-dependent exopeptidases"/>
    <property type="match status" value="1"/>
</dbReference>
<keyword evidence="3" id="KW-0732">Signal</keyword>
<keyword evidence="3" id="KW-0862">Zinc</keyword>
<gene>
    <name evidence="5" type="ORF">SLS59_009118</name>
</gene>
<evidence type="ECO:0000256" key="1">
    <source>
        <dbReference type="ARBA" id="ARBA00022679"/>
    </source>
</evidence>
<dbReference type="EMBL" id="JAKIXB020000039">
    <property type="protein sequence ID" value="KAL1593604.1"/>
    <property type="molecule type" value="Genomic_DNA"/>
</dbReference>
<reference evidence="5 6" key="1">
    <citation type="submission" date="2024-02" db="EMBL/GenBank/DDBJ databases">
        <title>De novo assembly and annotation of 12 fungi associated with fruit tree decline syndrome in Ontario, Canada.</title>
        <authorList>
            <person name="Sulman M."/>
            <person name="Ellouze W."/>
            <person name="Ilyukhin E."/>
        </authorList>
    </citation>
    <scope>NUCLEOTIDE SEQUENCE [LARGE SCALE GENOMIC DNA]</scope>
    <source>
        <strain evidence="5 6">M97-236</strain>
    </source>
</reference>
<evidence type="ECO:0000313" key="5">
    <source>
        <dbReference type="EMBL" id="KAL1593604.1"/>
    </source>
</evidence>
<dbReference type="Gene3D" id="3.40.630.10">
    <property type="entry name" value="Zn peptidases"/>
    <property type="match status" value="1"/>
</dbReference>
<comment type="similarity">
    <text evidence="3">Belongs to the peptidase M28 family.</text>
</comment>
<name>A0ABR3QN67_9PLEO</name>